<evidence type="ECO:0000313" key="2">
    <source>
        <dbReference type="Proteomes" id="UP000054560"/>
    </source>
</evidence>
<accession>A0A0L0EYR1</accession>
<feature type="non-terminal residue" evidence="1">
    <location>
        <position position="49"/>
    </location>
</feature>
<dbReference type="GeneID" id="25918455"/>
<proteinExistence type="predicted"/>
<reference evidence="1 2" key="1">
    <citation type="submission" date="2011-02" db="EMBL/GenBank/DDBJ databases">
        <title>The Genome Sequence of Sphaeroforma arctica JP610.</title>
        <authorList>
            <consortium name="The Broad Institute Genome Sequencing Platform"/>
            <person name="Russ C."/>
            <person name="Cuomo C."/>
            <person name="Young S.K."/>
            <person name="Zeng Q."/>
            <person name="Gargeya S."/>
            <person name="Alvarado L."/>
            <person name="Berlin A."/>
            <person name="Chapman S.B."/>
            <person name="Chen Z."/>
            <person name="Freedman E."/>
            <person name="Gellesch M."/>
            <person name="Goldberg J."/>
            <person name="Griggs A."/>
            <person name="Gujja S."/>
            <person name="Heilman E."/>
            <person name="Heiman D."/>
            <person name="Howarth C."/>
            <person name="Mehta T."/>
            <person name="Neiman D."/>
            <person name="Pearson M."/>
            <person name="Roberts A."/>
            <person name="Saif S."/>
            <person name="Shea T."/>
            <person name="Shenoy N."/>
            <person name="Sisk P."/>
            <person name="Stolte C."/>
            <person name="Sykes S."/>
            <person name="White J."/>
            <person name="Yandava C."/>
            <person name="Burger G."/>
            <person name="Gray M.W."/>
            <person name="Holland P.W.H."/>
            <person name="King N."/>
            <person name="Lang F.B.F."/>
            <person name="Roger A.J."/>
            <person name="Ruiz-Trillo I."/>
            <person name="Haas B."/>
            <person name="Nusbaum C."/>
            <person name="Birren B."/>
        </authorList>
    </citation>
    <scope>NUCLEOTIDE SEQUENCE [LARGE SCALE GENOMIC DNA]</scope>
    <source>
        <strain evidence="1 2">JP610</strain>
    </source>
</reference>
<keyword evidence="2" id="KW-1185">Reference proteome</keyword>
<protein>
    <submittedName>
        <fullName evidence="1">Uncharacterized protein</fullName>
    </submittedName>
</protein>
<evidence type="ECO:0000313" key="1">
    <source>
        <dbReference type="EMBL" id="KNC69539.1"/>
    </source>
</evidence>
<dbReference type="Proteomes" id="UP000054560">
    <property type="component" value="Unassembled WGS sequence"/>
</dbReference>
<dbReference type="RefSeq" id="XP_014143441.1">
    <property type="nucleotide sequence ID" value="XM_014287966.1"/>
</dbReference>
<name>A0A0L0EYR1_9EUKA</name>
<organism evidence="1 2">
    <name type="scientific">Sphaeroforma arctica JP610</name>
    <dbReference type="NCBI Taxonomy" id="667725"/>
    <lineage>
        <taxon>Eukaryota</taxon>
        <taxon>Ichthyosporea</taxon>
        <taxon>Ichthyophonida</taxon>
        <taxon>Sphaeroforma</taxon>
    </lineage>
</organism>
<dbReference type="AlphaFoldDB" id="A0A0L0EYR1"/>
<gene>
    <name evidence="1" type="ORF">SARC_17951</name>
</gene>
<sequence>MYRSEEASTDDESGIKFTFKESVDDTPRPGKGWSEEGMRLAKFRVQSLA</sequence>
<dbReference type="EMBL" id="KQ254521">
    <property type="protein sequence ID" value="KNC69539.1"/>
    <property type="molecule type" value="Genomic_DNA"/>
</dbReference>